<comment type="subcellular location">
    <subcellularLocation>
        <location evidence="1">Cell outer membrane</location>
    </subcellularLocation>
</comment>
<dbReference type="PROSITE" id="PS51123">
    <property type="entry name" value="OMPA_2"/>
    <property type="match status" value="1"/>
</dbReference>
<accession>A0A7D4C7M7</accession>
<dbReference type="AlphaFoldDB" id="A0A7D4C7M7"/>
<dbReference type="InterPro" id="IPR050330">
    <property type="entry name" value="Bact_OuterMem_StrucFunc"/>
</dbReference>
<dbReference type="PROSITE" id="PS01068">
    <property type="entry name" value="OMPA_1"/>
    <property type="match status" value="1"/>
</dbReference>
<gene>
    <name evidence="6" type="ORF">FHG85_02185</name>
</gene>
<dbReference type="RefSeq" id="WP_173072640.1">
    <property type="nucleotide sequence ID" value="NZ_CP041345.1"/>
</dbReference>
<dbReference type="Pfam" id="PF11751">
    <property type="entry name" value="PorP_SprF"/>
    <property type="match status" value="1"/>
</dbReference>
<dbReference type="PANTHER" id="PTHR30329">
    <property type="entry name" value="STATOR ELEMENT OF FLAGELLAR MOTOR COMPLEX"/>
    <property type="match status" value="1"/>
</dbReference>
<dbReference type="PRINTS" id="PR01021">
    <property type="entry name" value="OMPADOMAIN"/>
</dbReference>
<dbReference type="Proteomes" id="UP000500961">
    <property type="component" value="Chromosome"/>
</dbReference>
<feature type="domain" description="OmpA-like" evidence="5">
    <location>
        <begin position="549"/>
        <end position="665"/>
    </location>
</feature>
<dbReference type="InterPro" id="IPR019861">
    <property type="entry name" value="PorP/SprF_Bacteroidetes"/>
</dbReference>
<protein>
    <submittedName>
        <fullName evidence="6">Type IX secretion system membrane protein PorP/SprF</fullName>
    </submittedName>
</protein>
<dbReference type="GO" id="GO:0009279">
    <property type="term" value="C:cell outer membrane"/>
    <property type="evidence" value="ECO:0007669"/>
    <property type="project" value="UniProtKB-SubCell"/>
</dbReference>
<proteinExistence type="predicted"/>
<dbReference type="InterPro" id="IPR006665">
    <property type="entry name" value="OmpA-like"/>
</dbReference>
<evidence type="ECO:0000313" key="6">
    <source>
        <dbReference type="EMBL" id="QKG79122.1"/>
    </source>
</evidence>
<dbReference type="Gene3D" id="2.60.40.1120">
    <property type="entry name" value="Carboxypeptidase-like, regulatory domain"/>
    <property type="match status" value="2"/>
</dbReference>
<name>A0A7D4C7M7_9BACT</name>
<dbReference type="InterPro" id="IPR006664">
    <property type="entry name" value="OMP_bac"/>
</dbReference>
<evidence type="ECO:0000256" key="1">
    <source>
        <dbReference type="ARBA" id="ARBA00004442"/>
    </source>
</evidence>
<evidence type="ECO:0000256" key="2">
    <source>
        <dbReference type="ARBA" id="ARBA00023136"/>
    </source>
</evidence>
<reference evidence="6 7" key="1">
    <citation type="submission" date="2019-07" db="EMBL/GenBank/DDBJ databases">
        <title>Thalassofilum flectens gen. nov., sp. nov., a novel moderate thermophilic anaerobe from a shallow sea hot spring in Kunashir Island (Russia), representing a new family in the order Bacteroidales, and proposal of Thalassofilacea fam. nov.</title>
        <authorList>
            <person name="Kochetkova T.V."/>
            <person name="Podosokorskaya O.A."/>
            <person name="Novikov A."/>
            <person name="Elcheninov A.G."/>
            <person name="Toshchakov S.V."/>
            <person name="Kublanov I.V."/>
        </authorList>
    </citation>
    <scope>NUCLEOTIDE SEQUENCE [LARGE SCALE GENOMIC DNA]</scope>
    <source>
        <strain evidence="6 7">38-H</strain>
    </source>
</reference>
<dbReference type="Gene3D" id="3.30.1330.60">
    <property type="entry name" value="OmpA-like domain"/>
    <property type="match status" value="1"/>
</dbReference>
<evidence type="ECO:0000256" key="4">
    <source>
        <dbReference type="PROSITE-ProRule" id="PRU00473"/>
    </source>
</evidence>
<dbReference type="CDD" id="cd07185">
    <property type="entry name" value="OmpA_C-like"/>
    <property type="match status" value="1"/>
</dbReference>
<dbReference type="Pfam" id="PF00691">
    <property type="entry name" value="OmpA"/>
    <property type="match status" value="1"/>
</dbReference>
<organism evidence="6 7">
    <name type="scientific">Tenuifilum thalassicum</name>
    <dbReference type="NCBI Taxonomy" id="2590900"/>
    <lineage>
        <taxon>Bacteria</taxon>
        <taxon>Pseudomonadati</taxon>
        <taxon>Bacteroidota</taxon>
        <taxon>Bacteroidia</taxon>
        <taxon>Bacteroidales</taxon>
        <taxon>Tenuifilaceae</taxon>
        <taxon>Tenuifilum</taxon>
    </lineage>
</organism>
<evidence type="ECO:0000256" key="3">
    <source>
        <dbReference type="ARBA" id="ARBA00023237"/>
    </source>
</evidence>
<dbReference type="InterPro" id="IPR008969">
    <property type="entry name" value="CarboxyPept-like_regulatory"/>
</dbReference>
<dbReference type="EMBL" id="CP041345">
    <property type="protein sequence ID" value="QKG79122.1"/>
    <property type="molecule type" value="Genomic_DNA"/>
</dbReference>
<dbReference type="SUPFAM" id="SSF49464">
    <property type="entry name" value="Carboxypeptidase regulatory domain-like"/>
    <property type="match status" value="2"/>
</dbReference>
<sequence>MLKLIFRNLIAGVPLLLLVFFASSQELYKYNLYAVNSHLLNPANALNNNYMSFMAGSHMQWMGVEGSPRVYDFRSSYRYSQSMGLGISFSNASMGLYNITNASVQYGYGVKLTENDWLRLGLSVGYMNDAFVRSRILGDPGADPLLAGNLTKSFVTAGFGAIYSFEEYEFQLALPHLYYRNSFGGDAYLFASYKYAYNDDLLIKPSVLAAMDMQQSFFADLNVMALWRNQFWAQLAYRTDNSIISSIGIIINSYSLGYSFQVVRTKLSNSYLGTHEVNFGYVMPEKIEVIRKQVVNGQVKSSVNSKPVKASVEVFYNNKPVQAVNTDDNGFFSVELKANRDYTFKLHAEGYKPIVESVTTNSSTRTLPFSSSLIPTTISIKGKVTDRLSGKPINADIFIKQDGRVVAKAVSEAGNGFVAEIKRDSIPLEIIYNANGFESRTENLTYDYLAETVKANVELNPIIKVEGVVTDQKTGKPIGARLTLSDAKTGEAIREIVASSSDGHYEIKLPRQTSIAIAANATGYMFYNDTVQWYGNNYSIKHDFSMRPLTKGVSVVLKNVVFEQGSTELLESSKPELDNIAQVMLDNPTIKIEISGHTDNVGSYAANKSLSQKRAQAAVDYLISKGVDGSRLKAVGYGPDKPRASNDTEEGRMLNRRVEAAVINE</sequence>
<dbReference type="PANTHER" id="PTHR30329:SF21">
    <property type="entry name" value="LIPOPROTEIN YIAD-RELATED"/>
    <property type="match status" value="1"/>
</dbReference>
<dbReference type="KEGG" id="ttz:FHG85_02185"/>
<keyword evidence="2 4" id="KW-0472">Membrane</keyword>
<keyword evidence="3" id="KW-0998">Cell outer membrane</keyword>
<dbReference type="NCBIfam" id="TIGR03519">
    <property type="entry name" value="T9SS_PorP_fam"/>
    <property type="match status" value="1"/>
</dbReference>
<dbReference type="SUPFAM" id="SSF103088">
    <property type="entry name" value="OmpA-like"/>
    <property type="match status" value="1"/>
</dbReference>
<keyword evidence="7" id="KW-1185">Reference proteome</keyword>
<dbReference type="InterPro" id="IPR006690">
    <property type="entry name" value="OMPA-like_CS"/>
</dbReference>
<evidence type="ECO:0000313" key="7">
    <source>
        <dbReference type="Proteomes" id="UP000500961"/>
    </source>
</evidence>
<evidence type="ECO:0000259" key="5">
    <source>
        <dbReference type="PROSITE" id="PS51123"/>
    </source>
</evidence>
<dbReference type="InterPro" id="IPR036737">
    <property type="entry name" value="OmpA-like_sf"/>
</dbReference>